<dbReference type="InterPro" id="IPR000531">
    <property type="entry name" value="Beta-barrel_TonB"/>
</dbReference>
<protein>
    <submittedName>
        <fullName evidence="8">TonB-dependent receptor</fullName>
    </submittedName>
</protein>
<name>A0ABS9D8Z2_9ALTE</name>
<gene>
    <name evidence="8" type="ORF">L0668_12120</name>
</gene>
<dbReference type="InterPro" id="IPR012910">
    <property type="entry name" value="Plug_dom"/>
</dbReference>
<feature type="domain" description="TonB-dependent receptor-like beta-barrel" evidence="6">
    <location>
        <begin position="482"/>
        <end position="1006"/>
    </location>
</feature>
<keyword evidence="2 4" id="KW-0472">Membrane</keyword>
<dbReference type="Pfam" id="PF07715">
    <property type="entry name" value="Plug"/>
    <property type="match status" value="1"/>
</dbReference>
<evidence type="ECO:0000313" key="8">
    <source>
        <dbReference type="EMBL" id="MCF2948857.1"/>
    </source>
</evidence>
<dbReference type="Pfam" id="PF00593">
    <property type="entry name" value="TonB_dep_Rec_b-barrel"/>
    <property type="match status" value="1"/>
</dbReference>
<feature type="domain" description="TonB-dependent receptor plug" evidence="7">
    <location>
        <begin position="75"/>
        <end position="184"/>
    </location>
</feature>
<accession>A0ABS9D8Z2</accession>
<keyword evidence="5" id="KW-0732">Signal</keyword>
<organism evidence="8 9">
    <name type="scientific">Paraglaciecola algarum</name>
    <dbReference type="NCBI Taxonomy" id="3050085"/>
    <lineage>
        <taxon>Bacteria</taxon>
        <taxon>Pseudomonadati</taxon>
        <taxon>Pseudomonadota</taxon>
        <taxon>Gammaproteobacteria</taxon>
        <taxon>Alteromonadales</taxon>
        <taxon>Alteromonadaceae</taxon>
        <taxon>Paraglaciecola</taxon>
    </lineage>
</organism>
<evidence type="ECO:0000259" key="7">
    <source>
        <dbReference type="Pfam" id="PF07715"/>
    </source>
</evidence>
<dbReference type="SUPFAM" id="SSF56935">
    <property type="entry name" value="Porins"/>
    <property type="match status" value="1"/>
</dbReference>
<evidence type="ECO:0000256" key="2">
    <source>
        <dbReference type="ARBA" id="ARBA00023136"/>
    </source>
</evidence>
<dbReference type="RefSeq" id="WP_235312897.1">
    <property type="nucleotide sequence ID" value="NZ_JAKGAS010000006.1"/>
</dbReference>
<feature type="chain" id="PRO_5046701814" evidence="5">
    <location>
        <begin position="32"/>
        <end position="1040"/>
    </location>
</feature>
<evidence type="ECO:0000256" key="1">
    <source>
        <dbReference type="ARBA" id="ARBA00004442"/>
    </source>
</evidence>
<dbReference type="InterPro" id="IPR010104">
    <property type="entry name" value="TonB_rcpt_bac"/>
</dbReference>
<dbReference type="Gene3D" id="2.40.170.20">
    <property type="entry name" value="TonB-dependent receptor, beta-barrel domain"/>
    <property type="match status" value="1"/>
</dbReference>
<sequence length="1040" mass="116291">MINEINSLKNVKRLTGSACLALALFAPTVVAQEVKSALEVKKQARQEKLDKEKEAIETIEVSGTRASLESALFTKRSANTIVDAISSEDIANLPALDLGEALQAIPGVQVNRESERRESKINLRGLPGGFVKVTANNQSFATPTRSSSPQGSSNPFGAFESAVFDGVTVVKAVTADRQAGGISGIVDKKLSKALSRPERARFNLSLGTRYEQLNDSFDEQFAFAGSQHLIKDKLAYAFKIAGSEQNFRRDSILTRKYTALNSVVFPEFNDWKEANGLNVEDIVRVPNEVRQLIEYNSGDRLSFTGNIEWKPTEDLKLGTNLLYSKRKMDDNKFEQIQAVADISTDISRQKAGVFVTPTSAPYFAGLGDNGENVYSVQNVDMQGVTYLPGNRIFNMGEETKGIFLYADYMTNDWEIGGVISYSEAESLFNQTGIDARLKADTNKNPTGVTSTIHTGGGNLDDFLFTIEGWENLDLDQKFVHPTLTGTTVGRYQTSLNAPDFDKAQGFYVLGAVDNPQRTMESAELNVKRYVEFSVFDDSFQIESVKAGARYQLETLDNRVQQNSPAGINVDNISNDILLDNPIYTGSTDYFNGKLPGYNKPLEGWQTFDVEGAVQALQWGMDLHEGAVLIPESGFIRKEHRYTGENIEFAKNFSVEQETLAAYFMANFVGEIGDVFYSGNFGLRYVETNNDIAGLSYNQRYEYSPKLDLDGNQELDADGNPATTRELTYKITDEYVDNSYNYLLPSLNIAAEITDDIVIRAAYSEGFVRPNLRAQNPSTLFEESDSRTRVDLQGSAVKPYEADMYDLSIEWYNRKGSVISAGIFQKDIYGSFKRRELCPEGPNAAEAYGITEELYQVEREGGGFDCYSTEFDNNGNARQVDIREYYNGEEDISVLGYEFIVQQKLDFLPYPWNGFGGQVNFSYVDNDRGEVELYGISTTSYNLIGYYENDGLNIRLSYNYRNAYESEGGNSFGGLDNKNTEERGQLDMSARYRITKNLSVSLRGYNLTDVIYKEYILDDPRAISRINYDGRTYSASINYNF</sequence>
<evidence type="ECO:0000313" key="9">
    <source>
        <dbReference type="Proteomes" id="UP001521137"/>
    </source>
</evidence>
<evidence type="ECO:0000256" key="3">
    <source>
        <dbReference type="ARBA" id="ARBA00023237"/>
    </source>
</evidence>
<evidence type="ECO:0000256" key="4">
    <source>
        <dbReference type="RuleBase" id="RU003357"/>
    </source>
</evidence>
<comment type="similarity">
    <text evidence="4">Belongs to the TonB-dependent receptor family.</text>
</comment>
<keyword evidence="4" id="KW-0798">TonB box</keyword>
<dbReference type="EMBL" id="JAKGAS010000006">
    <property type="protein sequence ID" value="MCF2948857.1"/>
    <property type="molecule type" value="Genomic_DNA"/>
</dbReference>
<dbReference type="Gene3D" id="2.170.130.10">
    <property type="entry name" value="TonB-dependent receptor, plug domain"/>
    <property type="match status" value="1"/>
</dbReference>
<feature type="signal peptide" evidence="5">
    <location>
        <begin position="1"/>
        <end position="31"/>
    </location>
</feature>
<dbReference type="Proteomes" id="UP001521137">
    <property type="component" value="Unassembled WGS sequence"/>
</dbReference>
<proteinExistence type="inferred from homology"/>
<keyword evidence="9" id="KW-1185">Reference proteome</keyword>
<evidence type="ECO:0000256" key="5">
    <source>
        <dbReference type="SAM" id="SignalP"/>
    </source>
</evidence>
<dbReference type="PANTHER" id="PTHR40980:SF4">
    <property type="entry name" value="TONB-DEPENDENT RECEPTOR-LIKE BETA-BARREL DOMAIN-CONTAINING PROTEIN"/>
    <property type="match status" value="1"/>
</dbReference>
<keyword evidence="3" id="KW-0998">Cell outer membrane</keyword>
<reference evidence="8 9" key="1">
    <citation type="submission" date="2022-01" db="EMBL/GenBank/DDBJ databases">
        <title>Paraglaciecola sp. G1-23.</title>
        <authorList>
            <person name="Jin M.S."/>
            <person name="Han D.M."/>
            <person name="Kim H.M."/>
            <person name="Jeon C.O."/>
        </authorList>
    </citation>
    <scope>NUCLEOTIDE SEQUENCE [LARGE SCALE GENOMIC DNA]</scope>
    <source>
        <strain evidence="8 9">G1-23</strain>
    </source>
</reference>
<dbReference type="PANTHER" id="PTHR40980">
    <property type="entry name" value="PLUG DOMAIN-CONTAINING PROTEIN"/>
    <property type="match status" value="1"/>
</dbReference>
<comment type="subcellular location">
    <subcellularLocation>
        <location evidence="1 4">Cell outer membrane</location>
    </subcellularLocation>
</comment>
<dbReference type="InterPro" id="IPR037066">
    <property type="entry name" value="Plug_dom_sf"/>
</dbReference>
<comment type="caution">
    <text evidence="8">The sequence shown here is derived from an EMBL/GenBank/DDBJ whole genome shotgun (WGS) entry which is preliminary data.</text>
</comment>
<dbReference type="NCBIfam" id="TIGR01782">
    <property type="entry name" value="TonB-Xanth-Caul"/>
    <property type="match status" value="1"/>
</dbReference>
<evidence type="ECO:0000259" key="6">
    <source>
        <dbReference type="Pfam" id="PF00593"/>
    </source>
</evidence>
<dbReference type="InterPro" id="IPR036942">
    <property type="entry name" value="Beta-barrel_TonB_sf"/>
</dbReference>
<keyword evidence="8" id="KW-0675">Receptor</keyword>